<keyword evidence="3" id="KW-0812">Transmembrane</keyword>
<feature type="region of interest" description="Disordered" evidence="2">
    <location>
        <begin position="693"/>
        <end position="748"/>
    </location>
</feature>
<feature type="compositionally biased region" description="Polar residues" evidence="2">
    <location>
        <begin position="714"/>
        <end position="739"/>
    </location>
</feature>
<feature type="compositionally biased region" description="Basic and acidic residues" evidence="2">
    <location>
        <begin position="539"/>
        <end position="548"/>
    </location>
</feature>
<feature type="region of interest" description="Disordered" evidence="2">
    <location>
        <begin position="539"/>
        <end position="565"/>
    </location>
</feature>
<reference evidence="4 5" key="1">
    <citation type="journal article" date="2014" name="BMC Genomics">
        <title>Genome sequencing of four Aureobasidium pullulans varieties: biotechnological potential, stress tolerance, and description of new species.</title>
        <authorList>
            <person name="Gostin Ar C."/>
            <person name="Ohm R.A."/>
            <person name="Kogej T."/>
            <person name="Sonjak S."/>
            <person name="Turk M."/>
            <person name="Zajc J."/>
            <person name="Zalar P."/>
            <person name="Grube M."/>
            <person name="Sun H."/>
            <person name="Han J."/>
            <person name="Sharma A."/>
            <person name="Chiniquy J."/>
            <person name="Ngan C.Y."/>
            <person name="Lipzen A."/>
            <person name="Barry K."/>
            <person name="Grigoriev I.V."/>
            <person name="Gunde-Cimerman N."/>
        </authorList>
    </citation>
    <scope>NUCLEOTIDE SEQUENCE [LARGE SCALE GENOMIC DNA]</scope>
    <source>
        <strain evidence="4 5">CBS 147.97</strain>
    </source>
</reference>
<dbReference type="OrthoDB" id="3946750at2759"/>
<evidence type="ECO:0000313" key="4">
    <source>
        <dbReference type="EMBL" id="KEQ70219.1"/>
    </source>
</evidence>
<feature type="region of interest" description="Disordered" evidence="2">
    <location>
        <begin position="30"/>
        <end position="57"/>
    </location>
</feature>
<feature type="compositionally biased region" description="Basic and acidic residues" evidence="2">
    <location>
        <begin position="693"/>
        <end position="707"/>
    </location>
</feature>
<feature type="compositionally biased region" description="Basic and acidic residues" evidence="2">
    <location>
        <begin position="36"/>
        <end position="55"/>
    </location>
</feature>
<accession>A0A074WF86</accession>
<evidence type="ECO:0000256" key="1">
    <source>
        <dbReference type="SAM" id="Coils"/>
    </source>
</evidence>
<feature type="transmembrane region" description="Helical" evidence="3">
    <location>
        <begin position="937"/>
        <end position="956"/>
    </location>
</feature>
<dbReference type="GeneID" id="25414078"/>
<feature type="coiled-coil region" evidence="1">
    <location>
        <begin position="188"/>
        <end position="215"/>
    </location>
</feature>
<dbReference type="STRING" id="1043004.A0A074WF86"/>
<proteinExistence type="predicted"/>
<dbReference type="AlphaFoldDB" id="A0A074WF86"/>
<evidence type="ECO:0000256" key="2">
    <source>
        <dbReference type="SAM" id="MobiDB-lite"/>
    </source>
</evidence>
<feature type="compositionally biased region" description="Polar residues" evidence="2">
    <location>
        <begin position="549"/>
        <end position="558"/>
    </location>
</feature>
<evidence type="ECO:0000256" key="3">
    <source>
        <dbReference type="SAM" id="Phobius"/>
    </source>
</evidence>
<organism evidence="4 5">
    <name type="scientific">Aureobasidium namibiae CBS 147.97</name>
    <dbReference type="NCBI Taxonomy" id="1043004"/>
    <lineage>
        <taxon>Eukaryota</taxon>
        <taxon>Fungi</taxon>
        <taxon>Dikarya</taxon>
        <taxon>Ascomycota</taxon>
        <taxon>Pezizomycotina</taxon>
        <taxon>Dothideomycetes</taxon>
        <taxon>Dothideomycetidae</taxon>
        <taxon>Dothideales</taxon>
        <taxon>Saccotheciaceae</taxon>
        <taxon>Aureobasidium</taxon>
    </lineage>
</organism>
<sequence>MPFLRQAPGVKLRPNNAVFYRSSIRFASHSNKHKKSNAEAKLRSDHNETGQEKRQRSFWKSIAPDFLTQETNASSSRGGHFAQASTFKLYASHGSASKPIVEASSTSWDSKTNKVSHTVYDPISGRMVPANGQSGHNSASIKSKKNKPSKDKTYEKPTFVSQLPENIEALSNTPTTHASFTEDFDKTYQSERDELLATRRHLDTLREQIQILERQTHPEMTKPHYAVDAERPAVFEGGWDDNPKGLQTAFKLEKEACEHGDMKPLEQEMDALNKITTQEVSNDYSIAPSGLETLFANEQTSDDIRQKSSLEQELVAMNTQAPPIDDGYSPSPQGLETLFEQEQHSADLNECKTLEDEVRMAGSAADQTQYIAGLTKGPTGLETMFDQEQQGTPQRLELELESMTSTPGLTDQHDAYSTKPTGMQTLFEREAKNTQNKQHKDLEHELHDHIRALKNYPSANLNGMQTLWEREQKDVEMGNARSLEDEIAAKQKPQPMSNECDTSVFGLETNFRNEAQRVKEGDFKTLEQEVSHRVQAQIHDDGHARPSESLETAFQNESKNARLGKRQSLEKEIKSPELGFEDDSPTTPMGLQMLFHRDKQSSERSLEEDLKQMEEASYHEDGYSRAPIGMVNSFEKGIKDETTSLEADLKDMPGEGDLSPTVGKFATRDQWYKQPARSTFSEDYLKAEVRKPDRRTAVSGRSLDEGLSKPIESNVPSANTATATKHSSTQTTSIKTHVNPSLEPESGSDIKWREPALYKVIAYDSSKDAITLTRTPSKFSNSETPLSIPQAISQLSLAARFLPHIAASQNEGFHVIHAERDYLVSRMVHKDPDPRAPRYEAITNPIDGTTRYTPVEPPISRFASPTGFVNYEPIFPTEPMHNRQDMASSFFGNGHPEFQQHTIYPHTRIPAKPPRSIFRHADAKFRNEKRRRWRRRIVWIVSVAAGTAVCTTYVIGVSGELAKSDKRIAQPAR</sequence>
<feature type="region of interest" description="Disordered" evidence="2">
    <location>
        <begin position="835"/>
        <end position="857"/>
    </location>
</feature>
<keyword evidence="3" id="KW-0472">Membrane</keyword>
<dbReference type="RefSeq" id="XP_013424385.1">
    <property type="nucleotide sequence ID" value="XM_013568931.1"/>
</dbReference>
<dbReference type="HOGENOM" id="CLU_305013_0_0_1"/>
<keyword evidence="3" id="KW-1133">Transmembrane helix</keyword>
<keyword evidence="5" id="KW-1185">Reference proteome</keyword>
<keyword evidence="1" id="KW-0175">Coiled coil</keyword>
<feature type="region of interest" description="Disordered" evidence="2">
    <location>
        <begin position="124"/>
        <end position="159"/>
    </location>
</feature>
<name>A0A074WF86_9PEZI</name>
<evidence type="ECO:0000313" key="5">
    <source>
        <dbReference type="Proteomes" id="UP000027730"/>
    </source>
</evidence>
<protein>
    <submittedName>
        <fullName evidence="4">Uncharacterized protein</fullName>
    </submittedName>
</protein>
<gene>
    <name evidence="4" type="ORF">M436DRAFT_66618</name>
</gene>
<dbReference type="Proteomes" id="UP000027730">
    <property type="component" value="Unassembled WGS sequence"/>
</dbReference>
<dbReference type="EMBL" id="KL584718">
    <property type="protein sequence ID" value="KEQ70219.1"/>
    <property type="molecule type" value="Genomic_DNA"/>
</dbReference>